<evidence type="ECO:0000313" key="9">
    <source>
        <dbReference type="Proteomes" id="UP000271624"/>
    </source>
</evidence>
<gene>
    <name evidence="8" type="ORF">DSM106972_065490</name>
</gene>
<accession>A0A3S1CI14</accession>
<evidence type="ECO:0000256" key="2">
    <source>
        <dbReference type="ARBA" id="ARBA00004586"/>
    </source>
</evidence>
<comment type="subcellular location">
    <subcellularLocation>
        <location evidence="1">Endomembrane system</location>
        <topology evidence="1">Multi-pass membrane protein</topology>
    </subcellularLocation>
    <subcellularLocation>
        <location evidence="2">Endoplasmic reticulum membrane</location>
    </subcellularLocation>
</comment>
<dbReference type="GO" id="GO:0012505">
    <property type="term" value="C:endomembrane system"/>
    <property type="evidence" value="ECO:0007669"/>
    <property type="project" value="UniProtKB-SubCell"/>
</dbReference>
<feature type="transmembrane region" description="Helical" evidence="7">
    <location>
        <begin position="20"/>
        <end position="40"/>
    </location>
</feature>
<keyword evidence="4" id="KW-0256">Endoplasmic reticulum</keyword>
<reference evidence="8" key="2">
    <citation type="journal article" date="2019" name="Genome Biol. Evol.">
        <title>Day and night: Metabolic profiles and evolutionary relationships of six axenic non-marine cyanobacteria.</title>
        <authorList>
            <person name="Will S.E."/>
            <person name="Henke P."/>
            <person name="Boedeker C."/>
            <person name="Huang S."/>
            <person name="Brinkmann H."/>
            <person name="Rohde M."/>
            <person name="Jarek M."/>
            <person name="Friedl T."/>
            <person name="Seufert S."/>
            <person name="Schumacher M."/>
            <person name="Overmann J."/>
            <person name="Neumann-Schaal M."/>
            <person name="Petersen J."/>
        </authorList>
    </citation>
    <scope>NUCLEOTIDE SEQUENCE [LARGE SCALE GENOMIC DNA]</scope>
    <source>
        <strain evidence="8">PCC 7102</strain>
    </source>
</reference>
<reference evidence="8" key="1">
    <citation type="submission" date="2018-12" db="EMBL/GenBank/DDBJ databases">
        <authorList>
            <person name="Will S."/>
            <person name="Neumann-Schaal M."/>
            <person name="Henke P."/>
        </authorList>
    </citation>
    <scope>NUCLEOTIDE SEQUENCE</scope>
    <source>
        <strain evidence="8">PCC 7102</strain>
    </source>
</reference>
<evidence type="ECO:0000256" key="1">
    <source>
        <dbReference type="ARBA" id="ARBA00004127"/>
    </source>
</evidence>
<sequence length="139" mass="15929">MSEEYTEVVDDSWGDRFGNSVFAVILGLILFFGSFILLFWNEGRLNLSEVAKTAVEVSATQPNREAIGKFISTTGTITSNQALGDNLFLIPGSYSVVDRTVEMFSWSEEKRTEERKSMLDPIFRTSECRIKYYINTYWH</sequence>
<comment type="caution">
    <text evidence="8">The sequence shown here is derived from an EMBL/GenBank/DDBJ whole genome shotgun (WGS) entry which is preliminary data.</text>
</comment>
<dbReference type="EMBL" id="RSCL01000018">
    <property type="protein sequence ID" value="RUT01926.1"/>
    <property type="molecule type" value="Genomic_DNA"/>
</dbReference>
<dbReference type="PANTHER" id="PTHR13416">
    <property type="match status" value="1"/>
</dbReference>
<dbReference type="AlphaFoldDB" id="A0A3S1CI14"/>
<dbReference type="Proteomes" id="UP000271624">
    <property type="component" value="Unassembled WGS sequence"/>
</dbReference>
<evidence type="ECO:0000256" key="5">
    <source>
        <dbReference type="ARBA" id="ARBA00022989"/>
    </source>
</evidence>
<dbReference type="OrthoDB" id="504846at2"/>
<dbReference type="PANTHER" id="PTHR13416:SF2">
    <property type="entry name" value="TRANSMEMBRANE PROTEIN 43"/>
    <property type="match status" value="1"/>
</dbReference>
<protein>
    <submittedName>
        <fullName evidence="8">Uncharacterized protein</fullName>
    </submittedName>
</protein>
<dbReference type="GO" id="GO:0071763">
    <property type="term" value="P:nuclear membrane organization"/>
    <property type="evidence" value="ECO:0007669"/>
    <property type="project" value="TreeGrafter"/>
</dbReference>
<dbReference type="RefSeq" id="WP_127084721.1">
    <property type="nucleotide sequence ID" value="NZ_RSCL01000018.1"/>
</dbReference>
<name>A0A3S1CI14_9CYAN</name>
<keyword evidence="9" id="KW-1185">Reference proteome</keyword>
<evidence type="ECO:0000256" key="3">
    <source>
        <dbReference type="ARBA" id="ARBA00022692"/>
    </source>
</evidence>
<proteinExistence type="predicted"/>
<evidence type="ECO:0000256" key="4">
    <source>
        <dbReference type="ARBA" id="ARBA00022824"/>
    </source>
</evidence>
<keyword evidence="5 7" id="KW-1133">Transmembrane helix</keyword>
<dbReference type="GO" id="GO:0006629">
    <property type="term" value="P:lipid metabolic process"/>
    <property type="evidence" value="ECO:0007669"/>
    <property type="project" value="TreeGrafter"/>
</dbReference>
<evidence type="ECO:0000256" key="6">
    <source>
        <dbReference type="ARBA" id="ARBA00023136"/>
    </source>
</evidence>
<dbReference type="InterPro" id="IPR012430">
    <property type="entry name" value="TMEM43_fam"/>
</dbReference>
<evidence type="ECO:0000256" key="7">
    <source>
        <dbReference type="SAM" id="Phobius"/>
    </source>
</evidence>
<organism evidence="8 9">
    <name type="scientific">Dulcicalothrix desertica PCC 7102</name>
    <dbReference type="NCBI Taxonomy" id="232991"/>
    <lineage>
        <taxon>Bacteria</taxon>
        <taxon>Bacillati</taxon>
        <taxon>Cyanobacteriota</taxon>
        <taxon>Cyanophyceae</taxon>
        <taxon>Nostocales</taxon>
        <taxon>Calotrichaceae</taxon>
        <taxon>Dulcicalothrix</taxon>
    </lineage>
</organism>
<evidence type="ECO:0000313" key="8">
    <source>
        <dbReference type="EMBL" id="RUT01926.1"/>
    </source>
</evidence>
<keyword evidence="6 7" id="KW-0472">Membrane</keyword>
<keyword evidence="3 7" id="KW-0812">Transmembrane</keyword>